<dbReference type="SUPFAM" id="SSF161098">
    <property type="entry name" value="MetI-like"/>
    <property type="match status" value="1"/>
</dbReference>
<protein>
    <submittedName>
        <fullName evidence="9">Sugar ABC transporter permease</fullName>
    </submittedName>
</protein>
<feature type="transmembrane region" description="Helical" evidence="7">
    <location>
        <begin position="277"/>
        <end position="297"/>
    </location>
</feature>
<evidence type="ECO:0000256" key="4">
    <source>
        <dbReference type="ARBA" id="ARBA00022692"/>
    </source>
</evidence>
<feature type="transmembrane region" description="Helical" evidence="7">
    <location>
        <begin position="86"/>
        <end position="107"/>
    </location>
</feature>
<evidence type="ECO:0000259" key="8">
    <source>
        <dbReference type="PROSITE" id="PS50928"/>
    </source>
</evidence>
<dbReference type="KEGG" id="rhg:EXZ61_15840"/>
<dbReference type="GO" id="GO:0005886">
    <property type="term" value="C:plasma membrane"/>
    <property type="evidence" value="ECO:0007669"/>
    <property type="project" value="UniProtKB-SubCell"/>
</dbReference>
<keyword evidence="10" id="KW-1185">Reference proteome</keyword>
<name>A0A515ES69_9BURK</name>
<keyword evidence="2 7" id="KW-0813">Transport</keyword>
<feature type="transmembrane region" description="Helical" evidence="7">
    <location>
        <begin position="147"/>
        <end position="165"/>
    </location>
</feature>
<accession>A0A515ES69</accession>
<dbReference type="InterPro" id="IPR000515">
    <property type="entry name" value="MetI-like"/>
</dbReference>
<dbReference type="GO" id="GO:0055085">
    <property type="term" value="P:transmembrane transport"/>
    <property type="evidence" value="ECO:0007669"/>
    <property type="project" value="InterPro"/>
</dbReference>
<keyword evidence="5 7" id="KW-1133">Transmembrane helix</keyword>
<feature type="domain" description="ABC transmembrane type-1" evidence="8">
    <location>
        <begin position="82"/>
        <end position="298"/>
    </location>
</feature>
<evidence type="ECO:0000313" key="10">
    <source>
        <dbReference type="Proteomes" id="UP000317365"/>
    </source>
</evidence>
<evidence type="ECO:0000256" key="3">
    <source>
        <dbReference type="ARBA" id="ARBA00022475"/>
    </source>
</evidence>
<dbReference type="PANTHER" id="PTHR43005:SF1">
    <property type="entry name" value="SPERMIDINE_PUTRESCINE TRANSPORT SYSTEM PERMEASE PROTEIN"/>
    <property type="match status" value="1"/>
</dbReference>
<reference evidence="10" key="2">
    <citation type="journal article" date="2020" name="Int. J. Syst. Evol. Microbiol.">
        <title>Genomic insights into a novel species Rhodoferax aquaticus sp. nov., isolated from freshwater.</title>
        <authorList>
            <person name="Li T."/>
            <person name="Zhuo Y."/>
            <person name="Jin C.Z."/>
            <person name="Wu X."/>
            <person name="Ko S.R."/>
            <person name="Jin F.J."/>
            <person name="Ahn C.Y."/>
            <person name="Oh H.M."/>
            <person name="Lee H.G."/>
            <person name="Jin L."/>
        </authorList>
    </citation>
    <scope>NUCLEOTIDE SEQUENCE [LARGE SCALE GENOMIC DNA]</scope>
    <source>
        <strain evidence="10">Gr-4</strain>
    </source>
</reference>
<evidence type="ECO:0000256" key="5">
    <source>
        <dbReference type="ARBA" id="ARBA00022989"/>
    </source>
</evidence>
<dbReference type="Gene3D" id="1.10.3720.10">
    <property type="entry name" value="MetI-like"/>
    <property type="match status" value="1"/>
</dbReference>
<feature type="transmembrane region" description="Helical" evidence="7">
    <location>
        <begin position="177"/>
        <end position="197"/>
    </location>
</feature>
<feature type="transmembrane region" description="Helical" evidence="7">
    <location>
        <begin position="21"/>
        <end position="49"/>
    </location>
</feature>
<comment type="subcellular location">
    <subcellularLocation>
        <location evidence="1 7">Cell membrane</location>
        <topology evidence="1 7">Multi-pass membrane protein</topology>
    </subcellularLocation>
</comment>
<proteinExistence type="inferred from homology"/>
<reference evidence="10" key="1">
    <citation type="submission" date="2019-02" db="EMBL/GenBank/DDBJ databases">
        <title>Complete genome sequence of Rhodoferax sp. Gr-4.</title>
        <authorList>
            <person name="Jin L."/>
        </authorList>
    </citation>
    <scope>NUCLEOTIDE SEQUENCE [LARGE SCALE GENOMIC DNA]</scope>
    <source>
        <strain evidence="10">Gr-4</strain>
    </source>
</reference>
<dbReference type="InterPro" id="IPR035906">
    <property type="entry name" value="MetI-like_sf"/>
</dbReference>
<gene>
    <name evidence="9" type="ORF">EXZ61_15840</name>
</gene>
<dbReference type="PROSITE" id="PS50928">
    <property type="entry name" value="ABC_TM1"/>
    <property type="match status" value="1"/>
</dbReference>
<keyword evidence="4 7" id="KW-0812">Transmembrane</keyword>
<evidence type="ECO:0000313" key="9">
    <source>
        <dbReference type="EMBL" id="QDL55527.1"/>
    </source>
</evidence>
<dbReference type="Proteomes" id="UP000317365">
    <property type="component" value="Chromosome"/>
</dbReference>
<dbReference type="RefSeq" id="WP_142812683.1">
    <property type="nucleotide sequence ID" value="NZ_CP036282.1"/>
</dbReference>
<dbReference type="PANTHER" id="PTHR43005">
    <property type="entry name" value="BLR7065 PROTEIN"/>
    <property type="match status" value="1"/>
</dbReference>
<evidence type="ECO:0000256" key="2">
    <source>
        <dbReference type="ARBA" id="ARBA00022448"/>
    </source>
</evidence>
<sequence>MQATASPGEPRNRAYWLRHALPWFLLSPALLLVCGVLLVPLGVGVSYAFMSMSMDNLFGEAGFAGLDNFRTLVGDARLPGVLSNTLVWTLSSLTFQCVLGFGLALLLRHSGTGGRRLQALLFLPWAIPSVLIGLVWKMLFSPYTSPLPHWLVAVGLLPTVTDLLADPQLAMVGPVVANVWFGIPFFAITLLAALQAIPEDLYEASALDGASAWQSFCRITMPLVMPTLLITVLLRSVWIVNFGDLVWIMTQGGPAGATQILPTYLFTTAFTDMNEGYASALAVAQLIMLLVYAATVLRLRRRIMDGRIEESL</sequence>
<dbReference type="CDD" id="cd06261">
    <property type="entry name" value="TM_PBP2"/>
    <property type="match status" value="1"/>
</dbReference>
<dbReference type="Pfam" id="PF00528">
    <property type="entry name" value="BPD_transp_1"/>
    <property type="match status" value="1"/>
</dbReference>
<organism evidence="9 10">
    <name type="scientific">Rhodoferax aquaticus</name>
    <dbReference type="NCBI Taxonomy" id="2527691"/>
    <lineage>
        <taxon>Bacteria</taxon>
        <taxon>Pseudomonadati</taxon>
        <taxon>Pseudomonadota</taxon>
        <taxon>Betaproteobacteria</taxon>
        <taxon>Burkholderiales</taxon>
        <taxon>Comamonadaceae</taxon>
        <taxon>Rhodoferax</taxon>
    </lineage>
</organism>
<dbReference type="AlphaFoldDB" id="A0A515ES69"/>
<keyword evidence="6 7" id="KW-0472">Membrane</keyword>
<evidence type="ECO:0000256" key="6">
    <source>
        <dbReference type="ARBA" id="ARBA00023136"/>
    </source>
</evidence>
<feature type="transmembrane region" description="Helical" evidence="7">
    <location>
        <begin position="119"/>
        <end position="141"/>
    </location>
</feature>
<feature type="transmembrane region" description="Helical" evidence="7">
    <location>
        <begin position="246"/>
        <end position="265"/>
    </location>
</feature>
<keyword evidence="3" id="KW-1003">Cell membrane</keyword>
<dbReference type="EMBL" id="CP036282">
    <property type="protein sequence ID" value="QDL55527.1"/>
    <property type="molecule type" value="Genomic_DNA"/>
</dbReference>
<comment type="similarity">
    <text evidence="7">Belongs to the binding-protein-dependent transport system permease family.</text>
</comment>
<feature type="transmembrane region" description="Helical" evidence="7">
    <location>
        <begin position="212"/>
        <end position="234"/>
    </location>
</feature>
<evidence type="ECO:0000256" key="1">
    <source>
        <dbReference type="ARBA" id="ARBA00004651"/>
    </source>
</evidence>
<evidence type="ECO:0000256" key="7">
    <source>
        <dbReference type="RuleBase" id="RU363032"/>
    </source>
</evidence>